<dbReference type="Proteomes" id="UP001322277">
    <property type="component" value="Chromosome 10"/>
</dbReference>
<dbReference type="GO" id="GO:0140359">
    <property type="term" value="F:ABC-type transporter activity"/>
    <property type="evidence" value="ECO:0007669"/>
    <property type="project" value="InterPro"/>
</dbReference>
<keyword evidence="14" id="KW-1185">Reference proteome</keyword>
<evidence type="ECO:0000256" key="8">
    <source>
        <dbReference type="ARBA" id="ARBA00023136"/>
    </source>
</evidence>
<keyword evidence="2" id="KW-0813">Transport</keyword>
<dbReference type="PROSITE" id="PS50929">
    <property type="entry name" value="ABC_TM1F"/>
    <property type="match status" value="2"/>
</dbReference>
<evidence type="ECO:0000259" key="11">
    <source>
        <dbReference type="PROSITE" id="PS50893"/>
    </source>
</evidence>
<evidence type="ECO:0000256" key="4">
    <source>
        <dbReference type="ARBA" id="ARBA00022692"/>
    </source>
</evidence>
<keyword evidence="3" id="KW-1003">Cell membrane</keyword>
<keyword evidence="4 10" id="KW-0812">Transmembrane</keyword>
<feature type="transmembrane region" description="Helical" evidence="10">
    <location>
        <begin position="881"/>
        <end position="904"/>
    </location>
</feature>
<dbReference type="FunFam" id="1.20.1560.10:FF:000055">
    <property type="entry name" value="ABC multidrug transporter (Eurofung)"/>
    <property type="match status" value="1"/>
</dbReference>
<evidence type="ECO:0000256" key="3">
    <source>
        <dbReference type="ARBA" id="ARBA00022475"/>
    </source>
</evidence>
<keyword evidence="5" id="KW-0547">Nucleotide-binding</keyword>
<keyword evidence="7 10" id="KW-1133">Transmembrane helix</keyword>
<dbReference type="InterPro" id="IPR003439">
    <property type="entry name" value="ABC_transporter-like_ATP-bd"/>
</dbReference>
<gene>
    <name evidence="13" type="ORF">CDEST_14923</name>
</gene>
<dbReference type="Gene3D" id="1.20.1560.10">
    <property type="entry name" value="ABC transporter type 1, transmembrane domain"/>
    <property type="match status" value="2"/>
</dbReference>
<dbReference type="Pfam" id="PF00664">
    <property type="entry name" value="ABC_membrane"/>
    <property type="match status" value="2"/>
</dbReference>
<sequence>MNFASCPSDDSIGPSVQGCRNDFDFTLKFERIFLTILPSTLFVVLSIPRIIVLVCRPKVVGGVNFQCIKLAAIAIYAVLQLVNLILNVASQATELSIVSSIVSFIAALCMLGLSFFEHTRSPRPSVLLNTFLISTILLDAAQVRTLWLSAGTNLEITIARTFTAAAVWKIVLILSESWEKLPWLRWDRKDHSPEETSGLFGLATFSWLNSLFVSGYKKVLAVPDLFPLDKSLSVETLQKATRRLEPERFRKKSHDLARALGGTLIVPFLMPVAPRIALLGLAFCQPFLLEALLHNLEEQETSQVANRGYGLIGAAFIVYTGIPIANALYWYFQERLLCMIRAYLAAAVYRKTIQAKVSTPDNSAALTLMSADIERVRMGLMEFHEFWANPIQAGLACWLLQKKLGASFAVPIVIISLCVASSTVLMRYIGPRQLAWMQKIQVRIGHTANVIGNMKNLKISGLEAPVEDTINSLRLEELKVGGRFRWFLVASVGIGFTPVLLAPVITLAVTARDLDVTTIFTSISYLLLLSEPLSTLFQLVPQLIAAFTCLQRVQSFLQQESRHDFRDYDVFIDPKGLNSARRTSPVAKIINGSFGWTEETLVLKNINVVIPPGLTMVIGPVASGKSTFCKALLGETPIAEGQTVLNINCRAVGYCEQAPFLWNASIRDNIVGYSTVVDESRYAAVVEATMLAQDLRLLPRGDQTEVGSDGISLSGGQKQRVSIARALYGQYDLLVFDDVLSALDADTQQHVFQRVFGPDGMLKKRSANAVFCTNFTQHFRSADYVIALAADGTLARNGSFDRVVASGQETIQSLAEVGPSGADDSSDPGKQTAPASTPETDSPTLHSNHTAPENRQETKDAARIMGDAAVFGFYCRNIGTWWMLTFAGFGILFGFLYNSPTIWLKYWGEDVSSTSPVHSTSFYVGLYALFQCLGLGSLIAEAILGFIVIIRVSGANLHKEALRAVFAAPLRYFTTTDTGEVTNLFSQDMTLVDGELPQALTNTSLQVWVGLGAAAVIATSSPFVMISYPFIMAIVYGIQRFYLRTSRQLRLLDLEAKAPLYTNFIDTIRGVVTFRAFGWTDEAMRLNSSLVNDSQRPEYLLSMVQRWLSFVLGIVVAMIAVLVVTLSTQLRSNAGFAGAGMVSIMSFGRTLANLVEKYTLLETSIGAVARLKSFSENTPREALAGEDVVPPASWPEKALVEIKAVSASYTYRQDLTPDEIVQTAASNNSHLALQNITLTIEPGQKVALCGRTGSGKSSLVLLLLRLLDPLPSCSGHINIDGVSLHTVDRVTLRQRVIAIPQDPVFFPDGMSFRVNLDPFTLATDAECQAVLETVRLWELVRDQGGLGASMNADTLSQGQKQLYSLARAVLRKRVRMREFSASAGDLYVASARPLNGKDDIELQSTPSTGQGNHCGGFLILDEFSSSVDAETEQKMQQIIWNEFKGYTILMISHRLDMVMKFDRVVILDSGKVVEQGVPQELVEKDGSWFKRLWTMGGENRIIDVLGID</sequence>
<evidence type="ECO:0000256" key="6">
    <source>
        <dbReference type="ARBA" id="ARBA00022840"/>
    </source>
</evidence>
<evidence type="ECO:0000256" key="1">
    <source>
        <dbReference type="ARBA" id="ARBA00004651"/>
    </source>
</evidence>
<feature type="transmembrane region" description="Helical" evidence="10">
    <location>
        <begin position="924"/>
        <end position="950"/>
    </location>
</feature>
<dbReference type="InterPro" id="IPR050173">
    <property type="entry name" value="ABC_transporter_C-like"/>
</dbReference>
<feature type="transmembrane region" description="Helical" evidence="10">
    <location>
        <begin position="308"/>
        <end position="332"/>
    </location>
</feature>
<dbReference type="PANTHER" id="PTHR24223">
    <property type="entry name" value="ATP-BINDING CASSETTE SUB-FAMILY C"/>
    <property type="match status" value="1"/>
</dbReference>
<feature type="transmembrane region" description="Helical" evidence="10">
    <location>
        <begin position="32"/>
        <end position="55"/>
    </location>
</feature>
<evidence type="ECO:0000256" key="2">
    <source>
        <dbReference type="ARBA" id="ARBA00022448"/>
    </source>
</evidence>
<dbReference type="SMART" id="SM00382">
    <property type="entry name" value="AAA"/>
    <property type="match status" value="2"/>
</dbReference>
<accession>A0AAX4J2V4</accession>
<feature type="transmembrane region" description="Helical" evidence="10">
    <location>
        <begin position="1023"/>
        <end position="1043"/>
    </location>
</feature>
<feature type="compositionally biased region" description="Polar residues" evidence="9">
    <location>
        <begin position="833"/>
        <end position="851"/>
    </location>
</feature>
<comment type="subcellular location">
    <subcellularLocation>
        <location evidence="1">Cell membrane</location>
        <topology evidence="1">Multi-pass membrane protein</topology>
    </subcellularLocation>
</comment>
<feature type="region of interest" description="Disordered" evidence="9">
    <location>
        <begin position="817"/>
        <end position="859"/>
    </location>
</feature>
<evidence type="ECO:0000313" key="13">
    <source>
        <dbReference type="EMBL" id="WQF89909.1"/>
    </source>
</evidence>
<evidence type="ECO:0000256" key="7">
    <source>
        <dbReference type="ARBA" id="ARBA00022989"/>
    </source>
</evidence>
<dbReference type="GO" id="GO:0005886">
    <property type="term" value="C:plasma membrane"/>
    <property type="evidence" value="ECO:0007669"/>
    <property type="project" value="UniProtKB-SubCell"/>
</dbReference>
<protein>
    <submittedName>
        <fullName evidence="13">AAA+ ATPase domain, ABC transporter type 1, transmembrane domain-containing protein</fullName>
    </submittedName>
</protein>
<feature type="transmembrane region" description="Helical" evidence="10">
    <location>
        <begin position="67"/>
        <end position="89"/>
    </location>
</feature>
<feature type="transmembrane region" description="Helical" evidence="10">
    <location>
        <begin position="1107"/>
        <end position="1128"/>
    </location>
</feature>
<dbReference type="InterPro" id="IPR017871">
    <property type="entry name" value="ABC_transporter-like_CS"/>
</dbReference>
<dbReference type="InterPro" id="IPR003593">
    <property type="entry name" value="AAA+_ATPase"/>
</dbReference>
<evidence type="ECO:0000256" key="5">
    <source>
        <dbReference type="ARBA" id="ARBA00022741"/>
    </source>
</evidence>
<feature type="domain" description="ABC transmembrane type-1" evidence="12">
    <location>
        <begin position="276"/>
        <end position="545"/>
    </location>
</feature>
<proteinExistence type="predicted"/>
<feature type="transmembrane region" description="Helical" evidence="10">
    <location>
        <begin position="486"/>
        <end position="511"/>
    </location>
</feature>
<dbReference type="Pfam" id="PF24357">
    <property type="entry name" value="TMD0_ABC"/>
    <property type="match status" value="1"/>
</dbReference>
<dbReference type="PANTHER" id="PTHR24223:SF345">
    <property type="entry name" value="ABC MULTIDRUG TRANSPORTER (EUROFUNG)"/>
    <property type="match status" value="1"/>
</dbReference>
<feature type="transmembrane region" description="Helical" evidence="10">
    <location>
        <begin position="408"/>
        <end position="429"/>
    </location>
</feature>
<dbReference type="EMBL" id="CP137314">
    <property type="protein sequence ID" value="WQF89909.1"/>
    <property type="molecule type" value="Genomic_DNA"/>
</dbReference>
<name>A0AAX4J2V4_9PEZI</name>
<dbReference type="RefSeq" id="XP_062787130.1">
    <property type="nucleotide sequence ID" value="XM_062931079.1"/>
</dbReference>
<dbReference type="GeneID" id="87951423"/>
<feature type="domain" description="ABC transmembrane type-1" evidence="12">
    <location>
        <begin position="889"/>
        <end position="1163"/>
    </location>
</feature>
<dbReference type="FunFam" id="1.20.1560.10:FF:000066">
    <property type="entry name" value="ABC multidrug transporter (Eurofung)"/>
    <property type="match status" value="1"/>
</dbReference>
<dbReference type="PROSITE" id="PS00211">
    <property type="entry name" value="ABC_TRANSPORTER_1"/>
    <property type="match status" value="2"/>
</dbReference>
<organism evidence="13 14">
    <name type="scientific">Colletotrichum destructivum</name>
    <dbReference type="NCBI Taxonomy" id="34406"/>
    <lineage>
        <taxon>Eukaryota</taxon>
        <taxon>Fungi</taxon>
        <taxon>Dikarya</taxon>
        <taxon>Ascomycota</taxon>
        <taxon>Pezizomycotina</taxon>
        <taxon>Sordariomycetes</taxon>
        <taxon>Hypocreomycetidae</taxon>
        <taxon>Glomerellales</taxon>
        <taxon>Glomerellaceae</taxon>
        <taxon>Colletotrichum</taxon>
        <taxon>Colletotrichum destructivum species complex</taxon>
    </lineage>
</organism>
<evidence type="ECO:0000256" key="9">
    <source>
        <dbReference type="SAM" id="MobiDB-lite"/>
    </source>
</evidence>
<dbReference type="InterPro" id="IPR027417">
    <property type="entry name" value="P-loop_NTPase"/>
</dbReference>
<dbReference type="InterPro" id="IPR044746">
    <property type="entry name" value="ABCC_6TM_D1"/>
</dbReference>
<dbReference type="GO" id="GO:0016887">
    <property type="term" value="F:ATP hydrolysis activity"/>
    <property type="evidence" value="ECO:0007669"/>
    <property type="project" value="InterPro"/>
</dbReference>
<evidence type="ECO:0000259" key="12">
    <source>
        <dbReference type="PROSITE" id="PS50929"/>
    </source>
</evidence>
<dbReference type="KEGG" id="cdet:87951423"/>
<feature type="transmembrane region" description="Helical" evidence="10">
    <location>
        <begin position="95"/>
        <end position="116"/>
    </location>
</feature>
<keyword evidence="6" id="KW-0067">ATP-binding</keyword>
<reference evidence="14" key="1">
    <citation type="journal article" date="2023" name="bioRxiv">
        <title>Complete genome of the Medicago anthracnose fungus, Colletotrichum destructivum, reveals a mini-chromosome-like region within a core chromosome.</title>
        <authorList>
            <person name="Lapalu N."/>
            <person name="Simon A."/>
            <person name="Lu A."/>
            <person name="Plaumann P.-L."/>
            <person name="Amselem J."/>
            <person name="Pigne S."/>
            <person name="Auger A."/>
            <person name="Koch C."/>
            <person name="Dallery J.-F."/>
            <person name="O'Connell R.J."/>
        </authorList>
    </citation>
    <scope>NUCLEOTIDE SEQUENCE [LARGE SCALE GENOMIC DNA]</scope>
    <source>
        <strain evidence="14">CBS 520.97</strain>
    </source>
</reference>
<dbReference type="InterPro" id="IPR056227">
    <property type="entry name" value="TMD0_ABC"/>
</dbReference>
<dbReference type="Gene3D" id="3.40.50.300">
    <property type="entry name" value="P-loop containing nucleotide triphosphate hydrolases"/>
    <property type="match status" value="2"/>
</dbReference>
<dbReference type="SUPFAM" id="SSF90123">
    <property type="entry name" value="ABC transporter transmembrane region"/>
    <property type="match status" value="2"/>
</dbReference>
<dbReference type="GO" id="GO:0005524">
    <property type="term" value="F:ATP binding"/>
    <property type="evidence" value="ECO:0007669"/>
    <property type="project" value="UniProtKB-KW"/>
</dbReference>
<feature type="domain" description="ABC transporter" evidence="11">
    <location>
        <begin position="581"/>
        <end position="816"/>
    </location>
</feature>
<dbReference type="InterPro" id="IPR036640">
    <property type="entry name" value="ABC1_TM_sf"/>
</dbReference>
<keyword evidence="8 10" id="KW-0472">Membrane</keyword>
<feature type="transmembrane region" description="Helical" evidence="10">
    <location>
        <begin position="523"/>
        <end position="550"/>
    </location>
</feature>
<evidence type="ECO:0000256" key="10">
    <source>
        <dbReference type="SAM" id="Phobius"/>
    </source>
</evidence>
<dbReference type="InterPro" id="IPR044726">
    <property type="entry name" value="ABCC_6TM_D2"/>
</dbReference>
<feature type="domain" description="ABC transporter" evidence="11">
    <location>
        <begin position="1215"/>
        <end position="1494"/>
    </location>
</feature>
<dbReference type="SUPFAM" id="SSF52540">
    <property type="entry name" value="P-loop containing nucleoside triphosphate hydrolases"/>
    <property type="match status" value="2"/>
</dbReference>
<dbReference type="InterPro" id="IPR011527">
    <property type="entry name" value="ABC1_TM_dom"/>
</dbReference>
<dbReference type="CDD" id="cd18579">
    <property type="entry name" value="ABC_6TM_ABCC_D1"/>
    <property type="match status" value="1"/>
</dbReference>
<dbReference type="CDD" id="cd18580">
    <property type="entry name" value="ABC_6TM_ABCC_D2"/>
    <property type="match status" value="1"/>
</dbReference>
<evidence type="ECO:0000313" key="14">
    <source>
        <dbReference type="Proteomes" id="UP001322277"/>
    </source>
</evidence>
<dbReference type="Pfam" id="PF00005">
    <property type="entry name" value="ABC_tran"/>
    <property type="match status" value="2"/>
</dbReference>
<dbReference type="PROSITE" id="PS50893">
    <property type="entry name" value="ABC_TRANSPORTER_2"/>
    <property type="match status" value="2"/>
</dbReference>